<dbReference type="InterPro" id="IPR036583">
    <property type="entry name" value="23S_rRNA_IVS_sf"/>
</dbReference>
<dbReference type="InterPro" id="IPR012657">
    <property type="entry name" value="23S_rRNA-intervening_sequence"/>
</dbReference>
<dbReference type="Proteomes" id="UP000580344">
    <property type="component" value="Unassembled WGS sequence"/>
</dbReference>
<dbReference type="Gene3D" id="1.20.1440.60">
    <property type="entry name" value="23S rRNA-intervening sequence"/>
    <property type="match status" value="1"/>
</dbReference>
<dbReference type="RefSeq" id="WP_171623200.1">
    <property type="nucleotide sequence ID" value="NZ_CBCRZD010000016.1"/>
</dbReference>
<dbReference type="EMBL" id="JABFOQ010000018">
    <property type="protein sequence ID" value="NOJ75904.1"/>
    <property type="molecule type" value="Genomic_DNA"/>
</dbReference>
<evidence type="ECO:0000313" key="1">
    <source>
        <dbReference type="EMBL" id="NOJ75904.1"/>
    </source>
</evidence>
<protein>
    <submittedName>
        <fullName evidence="1">Four helix bundle protein</fullName>
    </submittedName>
</protein>
<dbReference type="PANTHER" id="PTHR38471">
    <property type="entry name" value="FOUR HELIX BUNDLE PROTEIN"/>
    <property type="match status" value="1"/>
</dbReference>
<evidence type="ECO:0000313" key="2">
    <source>
        <dbReference type="Proteomes" id="UP000580344"/>
    </source>
</evidence>
<sequence>MNNYKDLLVWQKSIDYTIYVYSILKSFPKEEIYSLTSQIKRSLISIPSNIAEGAGRNSKKEFNQFLSIALASSFELETQLIIALKLNYIENDECLKELNHIQNMIAKLKKSLNT</sequence>
<reference evidence="1 2" key="1">
    <citation type="submission" date="2020-05" db="EMBL/GenBank/DDBJ databases">
        <title>Tigecycline resistant gene in Empedobacter stercoris.</title>
        <authorList>
            <person name="Chen Y."/>
            <person name="Cheng Y."/>
            <person name="Zhou K."/>
        </authorList>
    </citation>
    <scope>NUCLEOTIDE SEQUENCE [LARGE SCALE GENOMIC DNA]</scope>
    <source>
        <strain evidence="1 2">ES202</strain>
    </source>
</reference>
<accession>A0ABX1WMJ0</accession>
<dbReference type="NCBIfam" id="TIGR02436">
    <property type="entry name" value="four helix bundle protein"/>
    <property type="match status" value="1"/>
</dbReference>
<dbReference type="PANTHER" id="PTHR38471:SF2">
    <property type="entry name" value="FOUR HELIX BUNDLE PROTEIN"/>
    <property type="match status" value="1"/>
</dbReference>
<comment type="caution">
    <text evidence="1">The sequence shown here is derived from an EMBL/GenBank/DDBJ whole genome shotgun (WGS) entry which is preliminary data.</text>
</comment>
<name>A0ABX1WMJ0_9FLAO</name>
<keyword evidence="2" id="KW-1185">Reference proteome</keyword>
<organism evidence="1 2">
    <name type="scientific">Empedobacter stercoris</name>
    <dbReference type="NCBI Taxonomy" id="1628248"/>
    <lineage>
        <taxon>Bacteria</taxon>
        <taxon>Pseudomonadati</taxon>
        <taxon>Bacteroidota</taxon>
        <taxon>Flavobacteriia</taxon>
        <taxon>Flavobacteriales</taxon>
        <taxon>Weeksellaceae</taxon>
        <taxon>Empedobacter</taxon>
    </lineage>
</organism>
<dbReference type="SUPFAM" id="SSF158446">
    <property type="entry name" value="IVS-encoded protein-like"/>
    <property type="match status" value="1"/>
</dbReference>
<dbReference type="Pfam" id="PF05635">
    <property type="entry name" value="23S_rRNA_IVP"/>
    <property type="match status" value="1"/>
</dbReference>
<proteinExistence type="predicted"/>
<dbReference type="CDD" id="cd16377">
    <property type="entry name" value="23S_rRNA_IVP_like"/>
    <property type="match status" value="1"/>
</dbReference>
<gene>
    <name evidence="1" type="ORF">HMH06_08690</name>
</gene>